<proteinExistence type="inferred from homology"/>
<dbReference type="PANTHER" id="PTHR12815">
    <property type="entry name" value="SORTING AND ASSEMBLY MACHINERY SAMM50 PROTEIN FAMILY MEMBER"/>
    <property type="match status" value="1"/>
</dbReference>
<keyword evidence="3" id="KW-0812">Transmembrane</keyword>
<evidence type="ECO:0000256" key="3">
    <source>
        <dbReference type="ARBA" id="ARBA00022692"/>
    </source>
</evidence>
<evidence type="ECO:0000313" key="9">
    <source>
        <dbReference type="EMBL" id="SUZ86898.1"/>
    </source>
</evidence>
<organism evidence="9">
    <name type="scientific">marine metagenome</name>
    <dbReference type="NCBI Taxonomy" id="408172"/>
    <lineage>
        <taxon>unclassified sequences</taxon>
        <taxon>metagenomes</taxon>
        <taxon>ecological metagenomes</taxon>
    </lineage>
</organism>
<dbReference type="InterPro" id="IPR039910">
    <property type="entry name" value="D15-like"/>
</dbReference>
<keyword evidence="2" id="KW-1134">Transmembrane beta strand</keyword>
<dbReference type="InterPro" id="IPR010827">
    <property type="entry name" value="BamA/TamA_POTRA"/>
</dbReference>
<feature type="domain" description="POTRA" evidence="8">
    <location>
        <begin position="176"/>
        <end position="264"/>
    </location>
</feature>
<evidence type="ECO:0000256" key="5">
    <source>
        <dbReference type="ARBA" id="ARBA00022737"/>
    </source>
</evidence>
<dbReference type="GO" id="GO:0043165">
    <property type="term" value="P:Gram-negative-bacterium-type cell outer membrane assembly"/>
    <property type="evidence" value="ECO:0007669"/>
    <property type="project" value="TreeGrafter"/>
</dbReference>
<feature type="domain" description="POTRA" evidence="8">
    <location>
        <begin position="24"/>
        <end position="92"/>
    </location>
</feature>
<sequence length="796" mass="89843">MKIRFLVILIACLSFTYVTADEDFIVKDIKIEGLQKISEGALLNYLPVNIGDTINDLKVKESIRSVYSSGFFKNIEFRKDVSGVLIISVLERPSIASITFEGNKDIKTEDLEESLTNIGFKVGRNYDPSILDEIERSLIDQYFSFGKYSAKIKTTVEELPGNTVTVRVDVNEGDRAQIRQINIVGNRFFSDEDLLERLKLKVGNWLSFINQDDRYSREDLQGDLETIESFYLDQGFANFRIDSAQVAISQDKTGIFVTVNISEGEVYKLSDVKLTGEFVIPRDRIENLVFAQPGQIFSQGLLTSISELIEYELGEEGYSFAEVEAIPELDRDSKEVKVVFYIQPKSRVYVRRVNFNDTTSINDNTLRRELRQLEGGYYSKSKLERSKIRLQRLPYIEEVEFETSPVPGTSDLVDAEFNIKEGLPGQFGGGVGYSGYQKLMINGNFVHTNFFGTGNRVAVDLNSSKYRDLYSVSTTSAYSGIDEISRTLRFSLSSFNQFTSASSDFSTKTYSTGLEYSYPLSEFQRFIYGGSLQSSELLAGDYSADQAVQWVTSNGNSECFDDDFFDFCKTKFNSAELILGWIYDSRNRYMFADQGMSQRLVANLAIPGSDVEYYGINYSYKQYFNIPFPFVNYLTLMAKADIAFNDAYGDSVGVPPYKNFFAGGPDTVRGFKEHRLGPKDNFGNPYGGNLLISSQVELILPIPGDWASRARFSLFFDIGNVFSTSEIEFLDYDGNPIDYGFDTGNLRRSVGLAAQWLAPLGLFRFSYAIPLNEKTATSSYLGDELERFQFTIGGAF</sequence>
<dbReference type="HAMAP" id="MF_01430">
    <property type="entry name" value="OM_assembly_BamA"/>
    <property type="match status" value="1"/>
</dbReference>
<keyword evidence="7" id="KW-0998">Cell outer membrane</keyword>
<evidence type="ECO:0000256" key="7">
    <source>
        <dbReference type="ARBA" id="ARBA00023237"/>
    </source>
</evidence>
<dbReference type="PROSITE" id="PS51779">
    <property type="entry name" value="POTRA"/>
    <property type="match status" value="4"/>
</dbReference>
<reference evidence="9" key="1">
    <citation type="submission" date="2018-05" db="EMBL/GenBank/DDBJ databases">
        <authorList>
            <person name="Lanie J.A."/>
            <person name="Ng W.-L."/>
            <person name="Kazmierczak K.M."/>
            <person name="Andrzejewski T.M."/>
            <person name="Davidsen T.M."/>
            <person name="Wayne K.J."/>
            <person name="Tettelin H."/>
            <person name="Glass J.I."/>
            <person name="Rusch D."/>
            <person name="Podicherti R."/>
            <person name="Tsui H.-C.T."/>
            <person name="Winkler M.E."/>
        </authorList>
    </citation>
    <scope>NUCLEOTIDE SEQUENCE</scope>
</reference>
<name>A0A381R7N6_9ZZZZ</name>
<dbReference type="GO" id="GO:1990063">
    <property type="term" value="C:Bam protein complex"/>
    <property type="evidence" value="ECO:0007669"/>
    <property type="project" value="TreeGrafter"/>
</dbReference>
<dbReference type="PIRSF" id="PIRSF006076">
    <property type="entry name" value="OM_assembly_OMP85"/>
    <property type="match status" value="1"/>
</dbReference>
<dbReference type="InterPro" id="IPR000184">
    <property type="entry name" value="Bac_surfAg_D15"/>
</dbReference>
<evidence type="ECO:0000259" key="8">
    <source>
        <dbReference type="PROSITE" id="PS51779"/>
    </source>
</evidence>
<dbReference type="Gene3D" id="3.10.20.310">
    <property type="entry name" value="membrane protein fhac"/>
    <property type="match status" value="5"/>
</dbReference>
<gene>
    <name evidence="9" type="ORF">METZ01_LOCUS39752</name>
</gene>
<accession>A0A381R7N6</accession>
<dbReference type="NCBIfam" id="TIGR03303">
    <property type="entry name" value="OM_YaeT"/>
    <property type="match status" value="1"/>
</dbReference>
<keyword evidence="5" id="KW-0677">Repeat</keyword>
<comment type="subcellular location">
    <subcellularLocation>
        <location evidence="1">Membrane</location>
    </subcellularLocation>
</comment>
<dbReference type="EMBL" id="UINC01001704">
    <property type="protein sequence ID" value="SUZ86898.1"/>
    <property type="molecule type" value="Genomic_DNA"/>
</dbReference>
<dbReference type="InterPro" id="IPR023707">
    <property type="entry name" value="OM_assembly_BamA"/>
</dbReference>
<keyword evidence="6" id="KW-0472">Membrane</keyword>
<feature type="domain" description="POTRA" evidence="8">
    <location>
        <begin position="93"/>
        <end position="173"/>
    </location>
</feature>
<evidence type="ECO:0000256" key="4">
    <source>
        <dbReference type="ARBA" id="ARBA00022729"/>
    </source>
</evidence>
<feature type="domain" description="POTRA" evidence="8">
    <location>
        <begin position="348"/>
        <end position="422"/>
    </location>
</feature>
<evidence type="ECO:0000256" key="2">
    <source>
        <dbReference type="ARBA" id="ARBA00022452"/>
    </source>
</evidence>
<dbReference type="AlphaFoldDB" id="A0A381R7N6"/>
<dbReference type="PANTHER" id="PTHR12815:SF23">
    <property type="entry name" value="OUTER MEMBRANE PROTEIN ASSEMBLY FACTOR BAMA"/>
    <property type="match status" value="1"/>
</dbReference>
<dbReference type="Gene3D" id="2.40.160.50">
    <property type="entry name" value="membrane protein fhac: a member of the omp85/tpsb transporter family"/>
    <property type="match status" value="1"/>
</dbReference>
<dbReference type="Pfam" id="PF01103">
    <property type="entry name" value="Omp85"/>
    <property type="match status" value="1"/>
</dbReference>
<dbReference type="GO" id="GO:0051205">
    <property type="term" value="P:protein insertion into membrane"/>
    <property type="evidence" value="ECO:0007669"/>
    <property type="project" value="TreeGrafter"/>
</dbReference>
<dbReference type="InterPro" id="IPR034746">
    <property type="entry name" value="POTRA"/>
</dbReference>
<keyword evidence="4" id="KW-0732">Signal</keyword>
<evidence type="ECO:0000256" key="6">
    <source>
        <dbReference type="ARBA" id="ARBA00023136"/>
    </source>
</evidence>
<protein>
    <recommendedName>
        <fullName evidence="8">POTRA domain-containing protein</fullName>
    </recommendedName>
</protein>
<dbReference type="Pfam" id="PF07244">
    <property type="entry name" value="POTRA"/>
    <property type="match status" value="5"/>
</dbReference>
<evidence type="ECO:0000256" key="1">
    <source>
        <dbReference type="ARBA" id="ARBA00004370"/>
    </source>
</evidence>